<dbReference type="Gene3D" id="3.50.50.60">
    <property type="entry name" value="FAD/NAD(P)-binding domain"/>
    <property type="match status" value="1"/>
</dbReference>
<name>A0A9P9IDQ2_9PLEO</name>
<evidence type="ECO:0000313" key="8">
    <source>
        <dbReference type="Proteomes" id="UP000700596"/>
    </source>
</evidence>
<keyword evidence="8" id="KW-1185">Reference proteome</keyword>
<accession>A0A9P9IDQ2</accession>
<feature type="chain" id="PRO_5040214943" evidence="4">
    <location>
        <begin position="20"/>
        <end position="608"/>
    </location>
</feature>
<evidence type="ECO:0000256" key="3">
    <source>
        <dbReference type="RuleBase" id="RU003968"/>
    </source>
</evidence>
<comment type="caution">
    <text evidence="7">The sequence shown here is derived from an EMBL/GenBank/DDBJ whole genome shotgun (WGS) entry which is preliminary data.</text>
</comment>
<dbReference type="PANTHER" id="PTHR11552:SF115">
    <property type="entry name" value="DEHYDROGENASE XPTC-RELATED"/>
    <property type="match status" value="1"/>
</dbReference>
<dbReference type="EMBL" id="JAGMWT010000015">
    <property type="protein sequence ID" value="KAH7116117.1"/>
    <property type="molecule type" value="Genomic_DNA"/>
</dbReference>
<reference evidence="7" key="1">
    <citation type="journal article" date="2021" name="Nat. Commun.">
        <title>Genetic determinants of endophytism in the Arabidopsis root mycobiome.</title>
        <authorList>
            <person name="Mesny F."/>
            <person name="Miyauchi S."/>
            <person name="Thiergart T."/>
            <person name="Pickel B."/>
            <person name="Atanasova L."/>
            <person name="Karlsson M."/>
            <person name="Huettel B."/>
            <person name="Barry K.W."/>
            <person name="Haridas S."/>
            <person name="Chen C."/>
            <person name="Bauer D."/>
            <person name="Andreopoulos W."/>
            <person name="Pangilinan J."/>
            <person name="LaButti K."/>
            <person name="Riley R."/>
            <person name="Lipzen A."/>
            <person name="Clum A."/>
            <person name="Drula E."/>
            <person name="Henrissat B."/>
            <person name="Kohler A."/>
            <person name="Grigoriev I.V."/>
            <person name="Martin F.M."/>
            <person name="Hacquard S."/>
        </authorList>
    </citation>
    <scope>NUCLEOTIDE SEQUENCE</scope>
    <source>
        <strain evidence="7">MPI-CAGE-CH-0243</strain>
    </source>
</reference>
<dbReference type="GO" id="GO:0050660">
    <property type="term" value="F:flavin adenine dinucleotide binding"/>
    <property type="evidence" value="ECO:0007669"/>
    <property type="project" value="InterPro"/>
</dbReference>
<dbReference type="InterPro" id="IPR000172">
    <property type="entry name" value="GMC_OxRdtase_N"/>
</dbReference>
<feature type="domain" description="Glucose-methanol-choline oxidoreductase N-terminal" evidence="5">
    <location>
        <begin position="121"/>
        <end position="144"/>
    </location>
</feature>
<evidence type="ECO:0000256" key="4">
    <source>
        <dbReference type="SAM" id="SignalP"/>
    </source>
</evidence>
<dbReference type="SUPFAM" id="SSF54373">
    <property type="entry name" value="FAD-linked reductases, C-terminal domain"/>
    <property type="match status" value="1"/>
</dbReference>
<feature type="signal peptide" evidence="4">
    <location>
        <begin position="1"/>
        <end position="19"/>
    </location>
</feature>
<gene>
    <name evidence="7" type="ORF">B0J11DRAFT_539276</name>
</gene>
<comment type="similarity">
    <text evidence="1 3">Belongs to the GMC oxidoreductase family.</text>
</comment>
<dbReference type="GO" id="GO:0016614">
    <property type="term" value="F:oxidoreductase activity, acting on CH-OH group of donors"/>
    <property type="evidence" value="ECO:0007669"/>
    <property type="project" value="InterPro"/>
</dbReference>
<dbReference type="Pfam" id="PF05199">
    <property type="entry name" value="GMC_oxred_C"/>
    <property type="match status" value="1"/>
</dbReference>
<keyword evidence="2 3" id="KW-0274">FAD</keyword>
<dbReference type="InterPro" id="IPR036188">
    <property type="entry name" value="FAD/NAD-bd_sf"/>
</dbReference>
<dbReference type="GO" id="GO:0044550">
    <property type="term" value="P:secondary metabolite biosynthetic process"/>
    <property type="evidence" value="ECO:0007669"/>
    <property type="project" value="TreeGrafter"/>
</dbReference>
<feature type="domain" description="Glucose-methanol-choline oxidoreductase N-terminal" evidence="6">
    <location>
        <begin position="313"/>
        <end position="327"/>
    </location>
</feature>
<dbReference type="AlphaFoldDB" id="A0A9P9IDQ2"/>
<dbReference type="PROSITE" id="PS00623">
    <property type="entry name" value="GMC_OXRED_1"/>
    <property type="match status" value="1"/>
</dbReference>
<evidence type="ECO:0000256" key="2">
    <source>
        <dbReference type="PIRSR" id="PIRSR000137-2"/>
    </source>
</evidence>
<feature type="binding site" evidence="2">
    <location>
        <begin position="131"/>
        <end position="134"/>
    </location>
    <ligand>
        <name>FAD</name>
        <dbReference type="ChEBI" id="CHEBI:57692"/>
    </ligand>
</feature>
<dbReference type="SUPFAM" id="SSF51905">
    <property type="entry name" value="FAD/NAD(P)-binding domain"/>
    <property type="match status" value="1"/>
</dbReference>
<keyword evidence="4" id="KW-0732">Signal</keyword>
<dbReference type="Gene3D" id="3.30.560.10">
    <property type="entry name" value="Glucose Oxidase, domain 3"/>
    <property type="match status" value="1"/>
</dbReference>
<dbReference type="Proteomes" id="UP000700596">
    <property type="component" value="Unassembled WGS sequence"/>
</dbReference>
<dbReference type="PANTHER" id="PTHR11552">
    <property type="entry name" value="GLUCOSE-METHANOL-CHOLINE GMC OXIDOREDUCTASE"/>
    <property type="match status" value="1"/>
</dbReference>
<dbReference type="OrthoDB" id="269227at2759"/>
<evidence type="ECO:0000313" key="7">
    <source>
        <dbReference type="EMBL" id="KAH7116117.1"/>
    </source>
</evidence>
<proteinExistence type="inferred from homology"/>
<dbReference type="Pfam" id="PF00732">
    <property type="entry name" value="GMC_oxred_N"/>
    <property type="match status" value="1"/>
</dbReference>
<dbReference type="InterPro" id="IPR012132">
    <property type="entry name" value="GMC_OxRdtase"/>
</dbReference>
<dbReference type="PROSITE" id="PS00624">
    <property type="entry name" value="GMC_OXRED_2"/>
    <property type="match status" value="1"/>
</dbReference>
<keyword evidence="3" id="KW-0285">Flavoprotein</keyword>
<organism evidence="7 8">
    <name type="scientific">Dendryphion nanum</name>
    <dbReference type="NCBI Taxonomy" id="256645"/>
    <lineage>
        <taxon>Eukaryota</taxon>
        <taxon>Fungi</taxon>
        <taxon>Dikarya</taxon>
        <taxon>Ascomycota</taxon>
        <taxon>Pezizomycotina</taxon>
        <taxon>Dothideomycetes</taxon>
        <taxon>Pleosporomycetidae</taxon>
        <taxon>Pleosporales</taxon>
        <taxon>Torulaceae</taxon>
        <taxon>Dendryphion</taxon>
    </lineage>
</organism>
<evidence type="ECO:0000256" key="1">
    <source>
        <dbReference type="ARBA" id="ARBA00010790"/>
    </source>
</evidence>
<dbReference type="InterPro" id="IPR007867">
    <property type="entry name" value="GMC_OxRtase_C"/>
</dbReference>
<sequence length="608" mass="67282">MRTVLFSAAIAAFPAAALAAPADPYETFQYANIVRRAGDLRKSYDYVIAGAGTAGLTLADRLTESGKYTVLVIEYCYPISDETIAQSDGRWFSFIDPGIQYNITSIPQPDMNNRSQFVWLGCCVGGSSAINGMVYVRGTKPEYDGWAELGGPGSQQWNWDGVLPYFKKAAHFNPPTPEVAKNFNITWNPNSWGQDPKTKLYASFPNWQQPAMIPFYKAAAAMPGMPRPIDGASGKSGLFWNPTSVDNVKYWRSYSRTAHYDNIRRDNYDVITMHKVKRVLFDGNEATGVEFTSRETSKTFTVKAKKEVILSAGTIHTPQILQLSGIGPKNLLQKAGIKVRVELPGVGQNFQDHMWLTVGYRWGNGTGPTANITQTGSNTTVVSPNLGAWIGLPTMTDKYEDFARRYESQKPAQYLPKDTHPTVVDGYADFQKLHAKLLRDVDAHWLWLPITGQPGGIVMSEHIVSHGTVNIDPASPDSSPIVDYRALSNPLDLDIMVENVEYMRKYMKSPIFAPYQPIETDPGIEVKGEALREWIRQVLIPSNFHPVATAKKAPKEKGGVVDERLRVHGTKGLRVVDGSIMPLLPGANTQQSVYMIAEKAADIIKAAQ</sequence>
<protein>
    <submittedName>
        <fullName evidence="7">Glucose oxidase</fullName>
    </submittedName>
</protein>
<feature type="binding site" evidence="2">
    <location>
        <position position="276"/>
    </location>
    <ligand>
        <name>FAD</name>
        <dbReference type="ChEBI" id="CHEBI:57692"/>
    </ligand>
</feature>
<comment type="cofactor">
    <cofactor evidence="2">
        <name>FAD</name>
        <dbReference type="ChEBI" id="CHEBI:57692"/>
    </cofactor>
</comment>
<dbReference type="PIRSF" id="PIRSF000137">
    <property type="entry name" value="Alcohol_oxidase"/>
    <property type="match status" value="1"/>
</dbReference>
<evidence type="ECO:0000259" key="5">
    <source>
        <dbReference type="PROSITE" id="PS00623"/>
    </source>
</evidence>
<evidence type="ECO:0000259" key="6">
    <source>
        <dbReference type="PROSITE" id="PS00624"/>
    </source>
</evidence>
<feature type="binding site" evidence="2">
    <location>
        <position position="578"/>
    </location>
    <ligand>
        <name>FAD</name>
        <dbReference type="ChEBI" id="CHEBI:57692"/>
    </ligand>
</feature>